<sequence length="77" mass="9243">MVAKVQLSFEIKREEFPKVEGKIPISDFCYLVHFSGMAVIIKRDNYLLLKFEMTEQTHRDDCVSNERRLIRFNELIY</sequence>
<name>A0AA91A6I6_9BACT</name>
<dbReference type="RefSeq" id="WP_153138285.1">
    <property type="nucleotide sequence ID" value="NZ_JAHOFA010000033.1"/>
</dbReference>
<dbReference type="AlphaFoldDB" id="A0AA91A6I6"/>
<protein>
    <submittedName>
        <fullName evidence="1">Uncharacterized protein</fullName>
    </submittedName>
</protein>
<organism evidence="1 2">
    <name type="scientific">Segatella copri</name>
    <dbReference type="NCBI Taxonomy" id="165179"/>
    <lineage>
        <taxon>Bacteria</taxon>
        <taxon>Pseudomonadati</taxon>
        <taxon>Bacteroidota</taxon>
        <taxon>Bacteroidia</taxon>
        <taxon>Bacteroidales</taxon>
        <taxon>Prevotellaceae</taxon>
        <taxon>Segatella</taxon>
    </lineage>
</organism>
<accession>A0AA91A6I6</accession>
<evidence type="ECO:0000313" key="1">
    <source>
        <dbReference type="EMBL" id="MQO92432.1"/>
    </source>
</evidence>
<dbReference type="EMBL" id="VZAP01000090">
    <property type="protein sequence ID" value="MQO92432.1"/>
    <property type="molecule type" value="Genomic_DNA"/>
</dbReference>
<gene>
    <name evidence="1" type="ORF">F7D31_07095</name>
</gene>
<comment type="caution">
    <text evidence="1">The sequence shown here is derived from an EMBL/GenBank/DDBJ whole genome shotgun (WGS) entry which is preliminary data.</text>
</comment>
<dbReference type="Proteomes" id="UP000421283">
    <property type="component" value="Unassembled WGS sequence"/>
</dbReference>
<reference evidence="2" key="1">
    <citation type="submission" date="2019-09" db="EMBL/GenBank/DDBJ databases">
        <title>Distinct polysaccharide growth profiles of human intestinal Prevotella copri isolates.</title>
        <authorList>
            <person name="Fehlner-Peach H."/>
            <person name="Magnabosco C."/>
            <person name="Raghavan V."/>
            <person name="Scher J.U."/>
            <person name="Tett A."/>
            <person name="Cox L.M."/>
            <person name="Gottsegen C."/>
            <person name="Watters A."/>
            <person name="Wiltshire- Gordon J.D."/>
            <person name="Segata N."/>
            <person name="Bonneau R."/>
            <person name="Littman D.R."/>
        </authorList>
    </citation>
    <scope>NUCLEOTIDE SEQUENCE [LARGE SCALE GENOMIC DNA]</scope>
    <source>
        <strain evidence="2">iAU3127</strain>
    </source>
</reference>
<proteinExistence type="predicted"/>
<evidence type="ECO:0000313" key="2">
    <source>
        <dbReference type="Proteomes" id="UP000421283"/>
    </source>
</evidence>